<sequence length="158" mass="18092">MLKLSLLEFLLRTLSESFLFIFAAHVFSKNKITKKTFFVSSIILALLTYLIRLLPIHFGVHTILFLVVYILICALINKIEPIKAISSGLISIIILYICEWINLFILENLLNTRLEIVLKSTLPKILYGSPSLLLFGLILSTFYIILSKKRKVLKHVSN</sequence>
<feature type="transmembrane region" description="Helical" evidence="1">
    <location>
        <begin position="36"/>
        <end position="52"/>
    </location>
</feature>
<feature type="transmembrane region" description="Helical" evidence="1">
    <location>
        <begin position="84"/>
        <end position="105"/>
    </location>
</feature>
<organism evidence="2 3">
    <name type="scientific">Clostridium ganghwense</name>
    <dbReference type="NCBI Taxonomy" id="312089"/>
    <lineage>
        <taxon>Bacteria</taxon>
        <taxon>Bacillati</taxon>
        <taxon>Bacillota</taxon>
        <taxon>Clostridia</taxon>
        <taxon>Eubacteriales</taxon>
        <taxon>Clostridiaceae</taxon>
        <taxon>Clostridium</taxon>
    </lineage>
</organism>
<dbReference type="Proteomes" id="UP001079657">
    <property type="component" value="Unassembled WGS sequence"/>
</dbReference>
<feature type="transmembrane region" description="Helical" evidence="1">
    <location>
        <begin position="58"/>
        <end position="77"/>
    </location>
</feature>
<keyword evidence="3" id="KW-1185">Reference proteome</keyword>
<gene>
    <name evidence="2" type="ORF">OXH55_06450</name>
</gene>
<accession>A0ABT4CPW1</accession>
<evidence type="ECO:0000313" key="2">
    <source>
        <dbReference type="EMBL" id="MCY6370271.1"/>
    </source>
</evidence>
<name>A0ABT4CPW1_9CLOT</name>
<comment type="caution">
    <text evidence="2">The sequence shown here is derived from an EMBL/GenBank/DDBJ whole genome shotgun (WGS) entry which is preliminary data.</text>
</comment>
<keyword evidence="1" id="KW-1133">Transmembrane helix</keyword>
<keyword evidence="1" id="KW-0472">Membrane</keyword>
<feature type="transmembrane region" description="Helical" evidence="1">
    <location>
        <begin position="125"/>
        <end position="146"/>
    </location>
</feature>
<dbReference type="EMBL" id="JAPQES010000001">
    <property type="protein sequence ID" value="MCY6370271.1"/>
    <property type="molecule type" value="Genomic_DNA"/>
</dbReference>
<reference evidence="2" key="1">
    <citation type="submission" date="2022-12" db="EMBL/GenBank/DDBJ databases">
        <authorList>
            <person name="Wang J."/>
        </authorList>
    </citation>
    <scope>NUCLEOTIDE SEQUENCE</scope>
    <source>
        <strain evidence="2">HY-42-06</strain>
    </source>
</reference>
<keyword evidence="1" id="KW-0812">Transmembrane</keyword>
<evidence type="ECO:0000313" key="3">
    <source>
        <dbReference type="Proteomes" id="UP001079657"/>
    </source>
</evidence>
<proteinExistence type="predicted"/>
<evidence type="ECO:0000256" key="1">
    <source>
        <dbReference type="SAM" id="Phobius"/>
    </source>
</evidence>
<protein>
    <submittedName>
        <fullName evidence="2">Uncharacterized protein</fullName>
    </submittedName>
</protein>
<feature type="transmembrane region" description="Helical" evidence="1">
    <location>
        <begin position="6"/>
        <end position="24"/>
    </location>
</feature>
<dbReference type="RefSeq" id="WP_268048978.1">
    <property type="nucleotide sequence ID" value="NZ_JAPQES010000001.1"/>
</dbReference>